<proteinExistence type="inferred from homology"/>
<keyword evidence="4" id="KW-0805">Transcription regulation</keyword>
<accession>A0A1T5CY04</accession>
<evidence type="ECO:0000256" key="5">
    <source>
        <dbReference type="ARBA" id="ARBA00023163"/>
    </source>
</evidence>
<dbReference type="GO" id="GO:0008657">
    <property type="term" value="F:DNA topoisomerase type II (double strand cut, ATP-hydrolyzing) inhibitor activity"/>
    <property type="evidence" value="ECO:0007669"/>
    <property type="project" value="InterPro"/>
</dbReference>
<protein>
    <recommendedName>
        <fullName evidence="2">Toxin CcdB</fullName>
    </recommendedName>
    <alternativeName>
        <fullName evidence="7">Cytotoxic protein CcdB</fullName>
    </alternativeName>
    <alternativeName>
        <fullName evidence="6">Protein LetD</fullName>
    </alternativeName>
</protein>
<dbReference type="AlphaFoldDB" id="A0A1T5CY04"/>
<dbReference type="GO" id="GO:0006276">
    <property type="term" value="P:plasmid maintenance"/>
    <property type="evidence" value="ECO:0007669"/>
    <property type="project" value="InterPro"/>
</dbReference>
<evidence type="ECO:0000313" key="8">
    <source>
        <dbReference type="EMBL" id="SKB64241.1"/>
    </source>
</evidence>
<keyword evidence="3" id="KW-0678">Repressor</keyword>
<dbReference type="Pfam" id="PF01845">
    <property type="entry name" value="CcdB"/>
    <property type="match status" value="1"/>
</dbReference>
<keyword evidence="5" id="KW-0804">Transcription</keyword>
<evidence type="ECO:0000256" key="3">
    <source>
        <dbReference type="ARBA" id="ARBA00022491"/>
    </source>
</evidence>
<organism evidence="8 9">
    <name type="scientific">Sphingopyxis flava</name>
    <dbReference type="NCBI Taxonomy" id="1507287"/>
    <lineage>
        <taxon>Bacteria</taxon>
        <taxon>Pseudomonadati</taxon>
        <taxon>Pseudomonadota</taxon>
        <taxon>Alphaproteobacteria</taxon>
        <taxon>Sphingomonadales</taxon>
        <taxon>Sphingomonadaceae</taxon>
        <taxon>Sphingopyxis</taxon>
    </lineage>
</organism>
<dbReference type="InterPro" id="IPR011067">
    <property type="entry name" value="Plasmid_toxin/cell-grow_inhib"/>
</dbReference>
<reference evidence="9" key="1">
    <citation type="submission" date="2017-02" db="EMBL/GenBank/DDBJ databases">
        <authorList>
            <person name="Varghese N."/>
            <person name="Submissions S."/>
        </authorList>
    </citation>
    <scope>NUCLEOTIDE SEQUENCE [LARGE SCALE GENOMIC DNA]</scope>
    <source>
        <strain evidence="9">R11H</strain>
    </source>
</reference>
<gene>
    <name evidence="8" type="ORF">SAMN06295937_101211</name>
</gene>
<sequence>MAQFDVHRSRDGRALLLDCQSDLLGHFDTRLVVPLVPAQSAQKLSRLHPVFEIEGEHHIMATQLASAVDTRELGARVASLGDRRYDILNAVDMLLTGV</sequence>
<dbReference type="OrthoDB" id="9813510at2"/>
<dbReference type="EMBL" id="FUYP01000012">
    <property type="protein sequence ID" value="SKB64241.1"/>
    <property type="molecule type" value="Genomic_DNA"/>
</dbReference>
<evidence type="ECO:0000313" key="9">
    <source>
        <dbReference type="Proteomes" id="UP000190044"/>
    </source>
</evidence>
<comment type="similarity">
    <text evidence="1">Belongs to the CcdB toxin family.</text>
</comment>
<dbReference type="Gene3D" id="2.30.30.110">
    <property type="match status" value="1"/>
</dbReference>
<keyword evidence="9" id="KW-1185">Reference proteome</keyword>
<name>A0A1T5CY04_9SPHN</name>
<dbReference type="SUPFAM" id="SSF50118">
    <property type="entry name" value="Cell growth inhibitor/plasmid maintenance toxic component"/>
    <property type="match status" value="1"/>
</dbReference>
<evidence type="ECO:0000256" key="1">
    <source>
        <dbReference type="ARBA" id="ARBA00005230"/>
    </source>
</evidence>
<evidence type="ECO:0000256" key="4">
    <source>
        <dbReference type="ARBA" id="ARBA00023015"/>
    </source>
</evidence>
<evidence type="ECO:0000256" key="2">
    <source>
        <dbReference type="ARBA" id="ARBA00015075"/>
    </source>
</evidence>
<dbReference type="Proteomes" id="UP000190044">
    <property type="component" value="Unassembled WGS sequence"/>
</dbReference>
<evidence type="ECO:0000256" key="7">
    <source>
        <dbReference type="ARBA" id="ARBA00033135"/>
    </source>
</evidence>
<evidence type="ECO:0000256" key="6">
    <source>
        <dbReference type="ARBA" id="ARBA00029628"/>
    </source>
</evidence>
<dbReference type="InterPro" id="IPR002712">
    <property type="entry name" value="CcdB"/>
</dbReference>
<dbReference type="RefSeq" id="WP_079638779.1">
    <property type="nucleotide sequence ID" value="NZ_FUYP01000012.1"/>
</dbReference>